<dbReference type="PANTHER" id="PTHR12431:SF14">
    <property type="entry name" value="LD15323P"/>
    <property type="match status" value="1"/>
</dbReference>
<dbReference type="InParanoid" id="G0R404"/>
<name>G0R404_ICHMU</name>
<sequence length="277" mass="33487">MHSNNTYESKISIYRRDKNNKIIYYLLIINRITGAVNSMRKSYSDMRDLHVKLEKKVKEYRLDVYLPIFPGRSLINKTNKDEQKIINRKIELQQYFYDLLKINKIQSLDLMKEIIPKFGITLQIANNQEEGIHVVIDRYTYIYQAIYFYCTFRDLQNNEQWIYKTRYSALKTFHQTLLDNKLKKYLIEFPSRKIFGITSENPDSVEKRRQKLESYLNHALQQENILQTEFVKYFIQDTKNQYYLFQQKGHDEKIKIRNDQKTSYSNVQLSQVVKISH</sequence>
<dbReference type="AlphaFoldDB" id="G0R404"/>
<dbReference type="PANTHER" id="PTHR12431">
    <property type="entry name" value="SORTING NEXIN 17 AND 27"/>
    <property type="match status" value="1"/>
</dbReference>
<dbReference type="PROSITE" id="PS50195">
    <property type="entry name" value="PX"/>
    <property type="match status" value="1"/>
</dbReference>
<proteinExistence type="predicted"/>
<dbReference type="GO" id="GO:0005769">
    <property type="term" value="C:early endosome"/>
    <property type="evidence" value="ECO:0007669"/>
    <property type="project" value="TreeGrafter"/>
</dbReference>
<reference evidence="2 3" key="1">
    <citation type="submission" date="2011-07" db="EMBL/GenBank/DDBJ databases">
        <authorList>
            <person name="Coyne R."/>
            <person name="Brami D."/>
            <person name="Johnson J."/>
            <person name="Hostetler J."/>
            <person name="Hannick L."/>
            <person name="Clark T."/>
            <person name="Cassidy-Hanley D."/>
            <person name="Inman J."/>
        </authorList>
    </citation>
    <scope>NUCLEOTIDE SEQUENCE [LARGE SCALE GENOMIC DNA]</scope>
    <source>
        <strain evidence="2 3">G5</strain>
    </source>
</reference>
<evidence type="ECO:0000259" key="1">
    <source>
        <dbReference type="PROSITE" id="PS50195"/>
    </source>
</evidence>
<evidence type="ECO:0000313" key="2">
    <source>
        <dbReference type="EMBL" id="EGR27801.1"/>
    </source>
</evidence>
<dbReference type="GO" id="GO:0035091">
    <property type="term" value="F:phosphatidylinositol binding"/>
    <property type="evidence" value="ECO:0007669"/>
    <property type="project" value="InterPro"/>
</dbReference>
<dbReference type="GO" id="GO:0006886">
    <property type="term" value="P:intracellular protein transport"/>
    <property type="evidence" value="ECO:0007669"/>
    <property type="project" value="TreeGrafter"/>
</dbReference>
<dbReference type="InterPro" id="IPR036871">
    <property type="entry name" value="PX_dom_sf"/>
</dbReference>
<keyword evidence="3" id="KW-1185">Reference proteome</keyword>
<evidence type="ECO:0000313" key="3">
    <source>
        <dbReference type="Proteomes" id="UP000008983"/>
    </source>
</evidence>
<dbReference type="STRING" id="857967.G0R404"/>
<gene>
    <name evidence="2" type="ORF">IMG5_188710</name>
</gene>
<dbReference type="SUPFAM" id="SSF64268">
    <property type="entry name" value="PX domain"/>
    <property type="match status" value="2"/>
</dbReference>
<dbReference type="Gene3D" id="3.30.1520.10">
    <property type="entry name" value="Phox-like domain"/>
    <property type="match status" value="2"/>
</dbReference>
<dbReference type="InterPro" id="IPR001683">
    <property type="entry name" value="PX_dom"/>
</dbReference>
<dbReference type="Proteomes" id="UP000008983">
    <property type="component" value="Unassembled WGS sequence"/>
</dbReference>
<dbReference type="eggNOG" id="KOG3784">
    <property type="taxonomic scope" value="Eukaryota"/>
</dbReference>
<dbReference type="Pfam" id="PF00787">
    <property type="entry name" value="PX"/>
    <property type="match status" value="2"/>
</dbReference>
<dbReference type="GO" id="GO:0032456">
    <property type="term" value="P:endocytic recycling"/>
    <property type="evidence" value="ECO:0007669"/>
    <property type="project" value="TreeGrafter"/>
</dbReference>
<feature type="domain" description="PX" evidence="1">
    <location>
        <begin position="1"/>
        <end position="242"/>
    </location>
</feature>
<organism evidence="2 3">
    <name type="scientific">Ichthyophthirius multifiliis</name>
    <name type="common">White spot disease agent</name>
    <name type="synonym">Ich</name>
    <dbReference type="NCBI Taxonomy" id="5932"/>
    <lineage>
        <taxon>Eukaryota</taxon>
        <taxon>Sar</taxon>
        <taxon>Alveolata</taxon>
        <taxon>Ciliophora</taxon>
        <taxon>Intramacronucleata</taxon>
        <taxon>Oligohymenophorea</taxon>
        <taxon>Hymenostomatida</taxon>
        <taxon>Ophryoglenina</taxon>
        <taxon>Ichthyophthirius</taxon>
    </lineage>
</organism>
<protein>
    <submittedName>
        <fullName evidence="2">PX domain protein</fullName>
    </submittedName>
</protein>
<dbReference type="SMART" id="SM00312">
    <property type="entry name" value="PX"/>
    <property type="match status" value="2"/>
</dbReference>
<dbReference type="CDD" id="cd06093">
    <property type="entry name" value="PX_domain"/>
    <property type="match status" value="2"/>
</dbReference>
<dbReference type="OrthoDB" id="5772781at2759"/>
<dbReference type="EMBL" id="GL984319">
    <property type="protein sequence ID" value="EGR27801.1"/>
    <property type="molecule type" value="Genomic_DNA"/>
</dbReference>
<accession>G0R404</accession>
<dbReference type="GeneID" id="14903875"/>
<dbReference type="RefSeq" id="XP_004027146.1">
    <property type="nucleotide sequence ID" value="XM_004027097.1"/>
</dbReference>